<dbReference type="PANTHER" id="PTHR32089">
    <property type="entry name" value="METHYL-ACCEPTING CHEMOTAXIS PROTEIN MCPB"/>
    <property type="match status" value="1"/>
</dbReference>
<dbReference type="Pfam" id="PF00015">
    <property type="entry name" value="MCPsignal"/>
    <property type="match status" value="1"/>
</dbReference>
<accession>A0A2W6N7P7</accession>
<feature type="compositionally biased region" description="Basic and acidic residues" evidence="3">
    <location>
        <begin position="98"/>
        <end position="111"/>
    </location>
</feature>
<keyword evidence="1 2" id="KW-0807">Transducer</keyword>
<dbReference type="RefSeq" id="WP_111273807.1">
    <property type="nucleotide sequence ID" value="NZ_QKWW01000153.1"/>
</dbReference>
<dbReference type="AlphaFoldDB" id="A0A2W6N7P7"/>
<dbReference type="InterPro" id="IPR046342">
    <property type="entry name" value="CBS_dom_sf"/>
</dbReference>
<dbReference type="GO" id="GO:0016020">
    <property type="term" value="C:membrane"/>
    <property type="evidence" value="ECO:0007669"/>
    <property type="project" value="InterPro"/>
</dbReference>
<dbReference type="Pfam" id="PF00571">
    <property type="entry name" value="CBS"/>
    <property type="match status" value="1"/>
</dbReference>
<name>A0A2W6N7P7_9BACL</name>
<feature type="compositionally biased region" description="Low complexity" evidence="3">
    <location>
        <begin position="32"/>
        <end position="80"/>
    </location>
</feature>
<reference evidence="5 6" key="1">
    <citation type="submission" date="2018-06" db="EMBL/GenBank/DDBJ databases">
        <title>Isolation of heavy metals resistant Paenibacillus silvae NC2 from Gold-Copper mine in ZiJin, China.</title>
        <authorList>
            <person name="Xu J."/>
            <person name="Mazhar H.S."/>
            <person name="Rensing C."/>
        </authorList>
    </citation>
    <scope>NUCLEOTIDE SEQUENCE [LARGE SCALE GENOMIC DNA]</scope>
    <source>
        <strain evidence="5 6">NC2</strain>
    </source>
</reference>
<dbReference type="SUPFAM" id="SSF58104">
    <property type="entry name" value="Methyl-accepting chemotaxis protein (MCP) signaling domain"/>
    <property type="match status" value="1"/>
</dbReference>
<protein>
    <recommendedName>
        <fullName evidence="4">Methyl-accepting transducer domain-containing protein</fullName>
    </recommendedName>
</protein>
<dbReference type="GO" id="GO:0007165">
    <property type="term" value="P:signal transduction"/>
    <property type="evidence" value="ECO:0007669"/>
    <property type="project" value="UniProtKB-KW"/>
</dbReference>
<comment type="caution">
    <text evidence="5">The sequence shown here is derived from an EMBL/GenBank/DDBJ whole genome shotgun (WGS) entry which is preliminary data.</text>
</comment>
<feature type="domain" description="Methyl-accepting transducer" evidence="4">
    <location>
        <begin position="274"/>
        <end position="488"/>
    </location>
</feature>
<organism evidence="5 6">
    <name type="scientific">Paenibacillus silvae</name>
    <dbReference type="NCBI Taxonomy" id="1325358"/>
    <lineage>
        <taxon>Bacteria</taxon>
        <taxon>Bacillati</taxon>
        <taxon>Bacillota</taxon>
        <taxon>Bacilli</taxon>
        <taxon>Bacillales</taxon>
        <taxon>Paenibacillaceae</taxon>
        <taxon>Paenibacillus</taxon>
    </lineage>
</organism>
<dbReference type="InterPro" id="IPR004089">
    <property type="entry name" value="MCPsignal_dom"/>
</dbReference>
<dbReference type="PANTHER" id="PTHR32089:SF112">
    <property type="entry name" value="LYSOZYME-LIKE PROTEIN-RELATED"/>
    <property type="match status" value="1"/>
</dbReference>
<dbReference type="Proteomes" id="UP000249204">
    <property type="component" value="Unassembled WGS sequence"/>
</dbReference>
<evidence type="ECO:0000256" key="2">
    <source>
        <dbReference type="PROSITE-ProRule" id="PRU00284"/>
    </source>
</evidence>
<dbReference type="SMART" id="SM00283">
    <property type="entry name" value="MA"/>
    <property type="match status" value="1"/>
</dbReference>
<evidence type="ECO:0000313" key="6">
    <source>
        <dbReference type="Proteomes" id="UP000249204"/>
    </source>
</evidence>
<evidence type="ECO:0000313" key="5">
    <source>
        <dbReference type="EMBL" id="PZT51935.1"/>
    </source>
</evidence>
<dbReference type="Gene3D" id="3.10.580.10">
    <property type="entry name" value="CBS-domain"/>
    <property type="match status" value="1"/>
</dbReference>
<dbReference type="InterPro" id="IPR000644">
    <property type="entry name" value="CBS_dom"/>
</dbReference>
<proteinExistence type="predicted"/>
<dbReference type="EMBL" id="QKWW01000153">
    <property type="protein sequence ID" value="PZT51935.1"/>
    <property type="molecule type" value="Genomic_DNA"/>
</dbReference>
<feature type="region of interest" description="Disordered" evidence="3">
    <location>
        <begin position="1"/>
        <end position="111"/>
    </location>
</feature>
<evidence type="ECO:0000256" key="3">
    <source>
        <dbReference type="SAM" id="MobiDB-lite"/>
    </source>
</evidence>
<evidence type="ECO:0000256" key="1">
    <source>
        <dbReference type="ARBA" id="ARBA00023224"/>
    </source>
</evidence>
<evidence type="ECO:0000259" key="4">
    <source>
        <dbReference type="PROSITE" id="PS50111"/>
    </source>
</evidence>
<sequence length="494" mass="55118">MPTLLEERPEVLKGAPQDQEQNMNEQKDNQQHENQQPESQQKVNEQQQNDLKLNDLKLNNLKHNEQQQQDEQQKYNQQNDDQQKYKQQKRVTPGEVSQHVEQEPLRSEMKSDQRITPLLREENNVSIEESNGAIEENNISIYEYCRQVPTAQESTTCGEAAAMLNAGREHPCIVLCDKQLKPTGLMMRENLYRLLNGRFAADLFYRKPIINTANTSPVIVDIHMEPSAIIDAALRRDEEHFYDCLLVTEQGRLVGVLTMRDVMMLSRKLQQAASADRIRTVTESGREIARIHVAVTRLVQAANQTVEEAGQMIALSNEGEGHLRQVETSYSQVHEHMGIQGKHASQMLESIKAGSDMARSIRTLADQSGLLALNASIEAAHAGEYGRGFQIVAGEVRALAKQTREFAEKLSSLLLGIESLTQQTVSLIQTNGAEIDGSAVVVQEGAAVFGKLNGAVHALSGIVENIAHEGGQARQVAEHIQTKLKSMLEEQAEL</sequence>
<feature type="compositionally biased region" description="Basic and acidic residues" evidence="3">
    <location>
        <begin position="1"/>
        <end position="11"/>
    </location>
</feature>
<gene>
    <name evidence="5" type="ORF">DN757_30120</name>
</gene>
<dbReference type="PROSITE" id="PS50111">
    <property type="entry name" value="CHEMOTAXIS_TRANSDUC_2"/>
    <property type="match status" value="1"/>
</dbReference>
<dbReference type="SUPFAM" id="SSF54631">
    <property type="entry name" value="CBS-domain pair"/>
    <property type="match status" value="1"/>
</dbReference>
<dbReference type="Gene3D" id="1.10.287.950">
    <property type="entry name" value="Methyl-accepting chemotaxis protein"/>
    <property type="match status" value="1"/>
</dbReference>